<sequence length="327" mass="36254">MAGNLCLQIFDLSFDLQTNLFRLMIHIMSIWIFRDIYQQMSFCTKLGVLQNRNVPMLASLRYMSTKLFIGGLSPGTDCNGPDAFSTFNRVTEAKVMTNKVTGRSRGYGFVNFISEDSAKSAISAMDGQELNGFNIHVNVAKEWPSLPLSLDQGAIEDKKRGNKMVSRSVWKDPFVDAFLMKKKNAALNRKIWSRRSTILPEYVDSSVRIYNGKTHVRCKITEGKVGHKFGEFAFTRKVTKHPRAHKKYITSAISLKAATSLQLIGSPCEHALFSLSPVGLSAGVGVVALLGSIHRRRSVQGLNRYRRRLAPGLGGGSRTEGPNPPPG</sequence>
<dbReference type="GO" id="GO:0003735">
    <property type="term" value="F:structural constituent of ribosome"/>
    <property type="evidence" value="ECO:0007669"/>
    <property type="project" value="InterPro"/>
</dbReference>
<evidence type="ECO:0000256" key="4">
    <source>
        <dbReference type="ARBA" id="ARBA00023128"/>
    </source>
</evidence>
<dbReference type="Gene3D" id="3.30.860.10">
    <property type="entry name" value="30s Ribosomal Protein S19, Chain A"/>
    <property type="match status" value="1"/>
</dbReference>
<dbReference type="PANTHER" id="PTHR11880:SF67">
    <property type="entry name" value="SMALL RIBOSOMAL SUBUNIT PROTEIN US19M"/>
    <property type="match status" value="1"/>
</dbReference>
<dbReference type="SUPFAM" id="SSF54570">
    <property type="entry name" value="Ribosomal protein S19"/>
    <property type="match status" value="1"/>
</dbReference>
<evidence type="ECO:0000256" key="3">
    <source>
        <dbReference type="ARBA" id="ARBA00022980"/>
    </source>
</evidence>
<reference evidence="11" key="1">
    <citation type="submission" date="2018-11" db="EMBL/GenBank/DDBJ databases">
        <authorList>
            <consortium name="Genoscope - CEA"/>
            <person name="William W."/>
        </authorList>
    </citation>
    <scope>NUCLEOTIDE SEQUENCE</scope>
</reference>
<dbReference type="Pfam" id="PF00203">
    <property type="entry name" value="Ribosomal_S19"/>
    <property type="match status" value="1"/>
</dbReference>
<name>A0A3P6F1R5_BRAOL</name>
<dbReference type="GO" id="GO:0005763">
    <property type="term" value="C:mitochondrial small ribosomal subunit"/>
    <property type="evidence" value="ECO:0007669"/>
    <property type="project" value="TreeGrafter"/>
</dbReference>
<dbReference type="Gene3D" id="3.30.70.330">
    <property type="match status" value="1"/>
</dbReference>
<dbReference type="Pfam" id="PF00076">
    <property type="entry name" value="RRM_1"/>
    <property type="match status" value="1"/>
</dbReference>
<proteinExistence type="inferred from homology"/>
<feature type="region of interest" description="Disordered" evidence="9">
    <location>
        <begin position="308"/>
        <end position="327"/>
    </location>
</feature>
<dbReference type="InterPro" id="IPR020934">
    <property type="entry name" value="Ribosomal_uS19_CS"/>
</dbReference>
<dbReference type="InterPro" id="IPR000504">
    <property type="entry name" value="RRM_dom"/>
</dbReference>
<dbReference type="InterPro" id="IPR023575">
    <property type="entry name" value="Ribosomal_uS19_SF"/>
</dbReference>
<dbReference type="NCBIfam" id="TIGR01050">
    <property type="entry name" value="rpsS_bact"/>
    <property type="match status" value="1"/>
</dbReference>
<dbReference type="PRINTS" id="PR00975">
    <property type="entry name" value="RIBOSOMALS19"/>
</dbReference>
<keyword evidence="5 8" id="KW-0687">Ribonucleoprotein</keyword>
<keyword evidence="7" id="KW-0694">RNA-binding</keyword>
<dbReference type="GO" id="GO:0006412">
    <property type="term" value="P:translation"/>
    <property type="evidence" value="ECO:0007669"/>
    <property type="project" value="InterPro"/>
</dbReference>
<evidence type="ECO:0000256" key="5">
    <source>
        <dbReference type="ARBA" id="ARBA00023274"/>
    </source>
</evidence>
<evidence type="ECO:0000259" key="10">
    <source>
        <dbReference type="PROSITE" id="PS50102"/>
    </source>
</evidence>
<feature type="domain" description="RRM" evidence="10">
    <location>
        <begin position="65"/>
        <end position="142"/>
    </location>
</feature>
<evidence type="ECO:0000256" key="9">
    <source>
        <dbReference type="SAM" id="MobiDB-lite"/>
    </source>
</evidence>
<dbReference type="PANTHER" id="PTHR11880">
    <property type="entry name" value="RIBOSOMAL PROTEIN S19P FAMILY MEMBER"/>
    <property type="match status" value="1"/>
</dbReference>
<dbReference type="InterPro" id="IPR012677">
    <property type="entry name" value="Nucleotide-bd_a/b_plait_sf"/>
</dbReference>
<dbReference type="SUPFAM" id="SSF54928">
    <property type="entry name" value="RNA-binding domain, RBD"/>
    <property type="match status" value="1"/>
</dbReference>
<dbReference type="AlphaFoldDB" id="A0A3P6F1R5"/>
<comment type="similarity">
    <text evidence="2 8">Belongs to the universal ribosomal protein uS19 family.</text>
</comment>
<protein>
    <recommendedName>
        <fullName evidence="6">Small ribosomal subunit protein uS19m</fullName>
    </recommendedName>
</protein>
<evidence type="ECO:0000256" key="2">
    <source>
        <dbReference type="ARBA" id="ARBA00007345"/>
    </source>
</evidence>
<evidence type="ECO:0000256" key="7">
    <source>
        <dbReference type="PROSITE-ProRule" id="PRU00176"/>
    </source>
</evidence>
<dbReference type="PROSITE" id="PS50102">
    <property type="entry name" value="RRM"/>
    <property type="match status" value="1"/>
</dbReference>
<keyword evidence="3 8" id="KW-0689">Ribosomal protein</keyword>
<organism evidence="11">
    <name type="scientific">Brassica oleracea</name>
    <name type="common">Wild cabbage</name>
    <dbReference type="NCBI Taxonomy" id="3712"/>
    <lineage>
        <taxon>Eukaryota</taxon>
        <taxon>Viridiplantae</taxon>
        <taxon>Streptophyta</taxon>
        <taxon>Embryophyta</taxon>
        <taxon>Tracheophyta</taxon>
        <taxon>Spermatophyta</taxon>
        <taxon>Magnoliopsida</taxon>
        <taxon>eudicotyledons</taxon>
        <taxon>Gunneridae</taxon>
        <taxon>Pentapetalae</taxon>
        <taxon>rosids</taxon>
        <taxon>malvids</taxon>
        <taxon>Brassicales</taxon>
        <taxon>Brassicaceae</taxon>
        <taxon>Brassiceae</taxon>
        <taxon>Brassica</taxon>
    </lineage>
</organism>
<gene>
    <name evidence="11" type="ORF">BOLC1T03932H</name>
</gene>
<keyword evidence="4" id="KW-0496">Mitochondrion</keyword>
<dbReference type="GO" id="GO:0000028">
    <property type="term" value="P:ribosomal small subunit assembly"/>
    <property type="evidence" value="ECO:0007669"/>
    <property type="project" value="TreeGrafter"/>
</dbReference>
<evidence type="ECO:0000313" key="11">
    <source>
        <dbReference type="EMBL" id="VDD51543.1"/>
    </source>
</evidence>
<dbReference type="SMART" id="SM00360">
    <property type="entry name" value="RRM"/>
    <property type="match status" value="1"/>
</dbReference>
<accession>A0A3P6F1R5</accession>
<evidence type="ECO:0000256" key="8">
    <source>
        <dbReference type="RuleBase" id="RU003485"/>
    </source>
</evidence>
<dbReference type="PROSITE" id="PS00323">
    <property type="entry name" value="RIBOSOMAL_S19"/>
    <property type="match status" value="1"/>
</dbReference>
<dbReference type="InterPro" id="IPR002222">
    <property type="entry name" value="Ribosomal_uS19"/>
</dbReference>
<dbReference type="InterPro" id="IPR005732">
    <property type="entry name" value="Ribosomal_uS19_bac-type"/>
</dbReference>
<evidence type="ECO:0000256" key="6">
    <source>
        <dbReference type="ARBA" id="ARBA00044183"/>
    </source>
</evidence>
<dbReference type="EMBL" id="LR031878">
    <property type="protein sequence ID" value="VDD51543.1"/>
    <property type="molecule type" value="Genomic_DNA"/>
</dbReference>
<comment type="subcellular location">
    <subcellularLocation>
        <location evidence="1">Mitochondrion</location>
    </subcellularLocation>
</comment>
<dbReference type="GO" id="GO:0003723">
    <property type="term" value="F:RNA binding"/>
    <property type="evidence" value="ECO:0007669"/>
    <property type="project" value="UniProtKB-UniRule"/>
</dbReference>
<evidence type="ECO:0000256" key="1">
    <source>
        <dbReference type="ARBA" id="ARBA00004173"/>
    </source>
</evidence>
<dbReference type="HAMAP" id="MF_00531">
    <property type="entry name" value="Ribosomal_uS19"/>
    <property type="match status" value="1"/>
</dbReference>
<dbReference type="InterPro" id="IPR035979">
    <property type="entry name" value="RBD_domain_sf"/>
</dbReference>